<evidence type="ECO:0000313" key="3">
    <source>
        <dbReference type="EMBL" id="ATW24936.1"/>
    </source>
</evidence>
<dbReference type="InterPro" id="IPR006530">
    <property type="entry name" value="YD"/>
</dbReference>
<dbReference type="Pfam" id="PF02368">
    <property type="entry name" value="Big_2"/>
    <property type="match status" value="4"/>
</dbReference>
<evidence type="ECO:0000313" key="4">
    <source>
        <dbReference type="Proteomes" id="UP000323521"/>
    </source>
</evidence>
<gene>
    <name evidence="3" type="ORF">DCMF_09270</name>
</gene>
<dbReference type="InterPro" id="IPR032812">
    <property type="entry name" value="SbsA_Ig"/>
</dbReference>
<dbReference type="AlphaFoldDB" id="A0A3G1KR67"/>
<dbReference type="InterPro" id="IPR014755">
    <property type="entry name" value="Cu-Rt/internalin_Ig-like"/>
</dbReference>
<dbReference type="EMBL" id="CP017634">
    <property type="protein sequence ID" value="ATW24936.1"/>
    <property type="molecule type" value="Genomic_DNA"/>
</dbReference>
<dbReference type="Gene3D" id="2.60.40.1220">
    <property type="match status" value="1"/>
</dbReference>
<feature type="domain" description="BIG2" evidence="2">
    <location>
        <begin position="157"/>
        <end position="234"/>
    </location>
</feature>
<dbReference type="KEGG" id="fwa:DCMF_09270"/>
<dbReference type="InterPro" id="IPR031325">
    <property type="entry name" value="RHS_repeat"/>
</dbReference>
<dbReference type="Pfam" id="PF13205">
    <property type="entry name" value="Big_5"/>
    <property type="match status" value="1"/>
</dbReference>
<feature type="domain" description="BIG2" evidence="2">
    <location>
        <begin position="244"/>
        <end position="321"/>
    </location>
</feature>
<organism evidence="3 4">
    <name type="scientific">Formimonas warabiya</name>
    <dbReference type="NCBI Taxonomy" id="1761012"/>
    <lineage>
        <taxon>Bacteria</taxon>
        <taxon>Bacillati</taxon>
        <taxon>Bacillota</taxon>
        <taxon>Clostridia</taxon>
        <taxon>Eubacteriales</taxon>
        <taxon>Peptococcaceae</taxon>
        <taxon>Candidatus Formimonas</taxon>
    </lineage>
</organism>
<dbReference type="NCBIfam" id="TIGR01643">
    <property type="entry name" value="YD_repeat_2x"/>
    <property type="match status" value="1"/>
</dbReference>
<dbReference type="Gene3D" id="2.60.40.1080">
    <property type="match status" value="4"/>
</dbReference>
<reference evidence="3 4" key="1">
    <citation type="submission" date="2016-10" db="EMBL/GenBank/DDBJ databases">
        <title>Complete Genome Sequence of Peptococcaceae strain DCMF.</title>
        <authorList>
            <person name="Edwards R.J."/>
            <person name="Holland S.I."/>
            <person name="Deshpande N.P."/>
            <person name="Wong Y.K."/>
            <person name="Ertan H."/>
            <person name="Manefield M."/>
            <person name="Russell T.L."/>
            <person name="Lee M.J."/>
        </authorList>
    </citation>
    <scope>NUCLEOTIDE SEQUENCE [LARGE SCALE GENOMIC DNA]</scope>
    <source>
        <strain evidence="3 4">DCMF</strain>
    </source>
</reference>
<dbReference type="SMART" id="SM00635">
    <property type="entry name" value="BID_2"/>
    <property type="match status" value="4"/>
</dbReference>
<evidence type="ECO:0000259" key="2">
    <source>
        <dbReference type="SMART" id="SM00635"/>
    </source>
</evidence>
<protein>
    <recommendedName>
        <fullName evidence="2">BIG2 domain-containing protein</fullName>
    </recommendedName>
</protein>
<keyword evidence="1" id="KW-0732">Signal</keyword>
<sequence length="499" mass="50823">MMLFLTIPVNAAVYTYDDANRISTVTFSNGKVLTYTYNDSGNLVSIASNGVELLNIVSIDPVDQASNVSVGKVIEVTFAKEIQSGSNISDITIRQGETATEYTYDINGSKLSLTPTQSLVANTSYTVIIPVGAIQDSMGNTLENNLVFSFTTEAGAAVSGVSLNKTTTTIPVNGIETLVAIVTPENATNKSVTWTSGDEEVAEVDSSGTVTGVGAGEAIITVTTVDGSFTADCEVTVTEAQPIAVTGVSLNKSSISIETGSTETLVATISPENAANKAVTWTSSDEGIATVDSDGTVIGVGAGETIITVTTVDGSFTADCEVTVTEAQPIAVTGVSLNKSSISIETGSTETLVATISPENAANKAVTWTSSDEGIATVDSDGTVTGVGAGEAIITVTTVDGSFTEDCEVTVTEAQPIAVTGVSLNKSSISINTGSTETLMATISPENAANKAVIWTSSDEEIATVDSDGTVTGVGAGETIITVTTVDGSFTATCEVSVL</sequence>
<keyword evidence="4" id="KW-1185">Reference proteome</keyword>
<dbReference type="SUPFAM" id="SSF49373">
    <property type="entry name" value="Invasin/intimin cell-adhesion fragments"/>
    <property type="match status" value="4"/>
</dbReference>
<name>A0A3G1KR67_FORW1</name>
<dbReference type="InterPro" id="IPR003343">
    <property type="entry name" value="Big_2"/>
</dbReference>
<accession>A0A3G1KR67</accession>
<dbReference type="Proteomes" id="UP000323521">
    <property type="component" value="Chromosome"/>
</dbReference>
<feature type="domain" description="BIG2" evidence="2">
    <location>
        <begin position="418"/>
        <end position="495"/>
    </location>
</feature>
<proteinExistence type="predicted"/>
<dbReference type="InterPro" id="IPR008964">
    <property type="entry name" value="Invasin/intimin_cell_adhesion"/>
</dbReference>
<feature type="domain" description="BIG2" evidence="2">
    <location>
        <begin position="331"/>
        <end position="408"/>
    </location>
</feature>
<dbReference type="RefSeq" id="WP_148134173.1">
    <property type="nucleotide sequence ID" value="NZ_CP017634.1"/>
</dbReference>
<dbReference type="Pfam" id="PF05593">
    <property type="entry name" value="RHS_repeat"/>
    <property type="match status" value="1"/>
</dbReference>
<dbReference type="OrthoDB" id="9779128at2"/>
<evidence type="ECO:0000256" key="1">
    <source>
        <dbReference type="ARBA" id="ARBA00022729"/>
    </source>
</evidence>